<sequence>MRVFEGRVKERAQPLRSYQPRSDDHFPPRKLSPQLPCVARAARGVVCTGTRSPSPPTPGSRRVRMVKVSGARRSGEAGVYKDGVELSPDRFCMSCPRQRLGRQSVGRADAASCHPRDQPVRPRQFAGRVHREKEICEGAPTDSGSCWQKLRRATRTSLAQAPGDAAADKEETATACWSLGRHPHLLARGLIPRTMELVSGEGPDDRRWRADPPISSLPTDTMLSLA</sequence>
<feature type="compositionally biased region" description="Basic and acidic residues" evidence="1">
    <location>
        <begin position="1"/>
        <end position="13"/>
    </location>
</feature>
<evidence type="ECO:0000313" key="2">
    <source>
        <dbReference type="EMBL" id="PVD35807.1"/>
    </source>
</evidence>
<feature type="region of interest" description="Disordered" evidence="1">
    <location>
        <begin position="199"/>
        <end position="226"/>
    </location>
</feature>
<dbReference type="Proteomes" id="UP000245119">
    <property type="component" value="Linkage Group LG2"/>
</dbReference>
<feature type="compositionally biased region" description="Polar residues" evidence="1">
    <location>
        <begin position="216"/>
        <end position="226"/>
    </location>
</feature>
<evidence type="ECO:0000313" key="3">
    <source>
        <dbReference type="Proteomes" id="UP000245119"/>
    </source>
</evidence>
<dbReference type="AlphaFoldDB" id="A0A2T7PR11"/>
<evidence type="ECO:0000256" key="1">
    <source>
        <dbReference type="SAM" id="MobiDB-lite"/>
    </source>
</evidence>
<gene>
    <name evidence="2" type="ORF">C0Q70_02773</name>
</gene>
<organism evidence="2 3">
    <name type="scientific">Pomacea canaliculata</name>
    <name type="common">Golden apple snail</name>
    <dbReference type="NCBI Taxonomy" id="400727"/>
    <lineage>
        <taxon>Eukaryota</taxon>
        <taxon>Metazoa</taxon>
        <taxon>Spiralia</taxon>
        <taxon>Lophotrochozoa</taxon>
        <taxon>Mollusca</taxon>
        <taxon>Gastropoda</taxon>
        <taxon>Caenogastropoda</taxon>
        <taxon>Architaenioglossa</taxon>
        <taxon>Ampullarioidea</taxon>
        <taxon>Ampullariidae</taxon>
        <taxon>Pomacea</taxon>
    </lineage>
</organism>
<proteinExistence type="predicted"/>
<name>A0A2T7PR11_POMCA</name>
<accession>A0A2T7PR11</accession>
<dbReference type="EMBL" id="PZQS01000002">
    <property type="protein sequence ID" value="PVD35807.1"/>
    <property type="molecule type" value="Genomic_DNA"/>
</dbReference>
<comment type="caution">
    <text evidence="2">The sequence shown here is derived from an EMBL/GenBank/DDBJ whole genome shotgun (WGS) entry which is preliminary data.</text>
</comment>
<keyword evidence="3" id="KW-1185">Reference proteome</keyword>
<protein>
    <submittedName>
        <fullName evidence="2">Uncharacterized protein</fullName>
    </submittedName>
</protein>
<feature type="region of interest" description="Disordered" evidence="1">
    <location>
        <begin position="1"/>
        <end position="33"/>
    </location>
</feature>
<reference evidence="2 3" key="1">
    <citation type="submission" date="2018-04" db="EMBL/GenBank/DDBJ databases">
        <title>The genome of golden apple snail Pomacea canaliculata provides insight into stress tolerance and invasive adaptation.</title>
        <authorList>
            <person name="Liu C."/>
            <person name="Liu B."/>
            <person name="Ren Y."/>
            <person name="Zhang Y."/>
            <person name="Wang H."/>
            <person name="Li S."/>
            <person name="Jiang F."/>
            <person name="Yin L."/>
            <person name="Zhang G."/>
            <person name="Qian W."/>
            <person name="Fan W."/>
        </authorList>
    </citation>
    <scope>NUCLEOTIDE SEQUENCE [LARGE SCALE GENOMIC DNA]</scope>
    <source>
        <strain evidence="2">SZHN2017</strain>
        <tissue evidence="2">Muscle</tissue>
    </source>
</reference>